<keyword evidence="4 12" id="KW-0138">CF(0)</keyword>
<dbReference type="Pfam" id="PF00895">
    <property type="entry name" value="ATP-synt_8"/>
    <property type="match status" value="1"/>
</dbReference>
<dbReference type="GO" id="GO:0045259">
    <property type="term" value="C:proton-transporting ATP synthase complex"/>
    <property type="evidence" value="ECO:0007669"/>
    <property type="project" value="UniProtKB-KW"/>
</dbReference>
<organism evidence="14">
    <name type="scientific">Liolaemus millcayac</name>
    <dbReference type="NCBI Taxonomy" id="2778961"/>
    <lineage>
        <taxon>Eukaryota</taxon>
        <taxon>Metazoa</taxon>
        <taxon>Chordata</taxon>
        <taxon>Craniata</taxon>
        <taxon>Vertebrata</taxon>
        <taxon>Euteleostomi</taxon>
        <taxon>Lepidosauria</taxon>
        <taxon>Squamata</taxon>
        <taxon>Bifurcata</taxon>
        <taxon>Unidentata</taxon>
        <taxon>Episquamata</taxon>
        <taxon>Toxicofera</taxon>
        <taxon>Iguania</taxon>
        <taxon>Iguanidae</taxon>
        <taxon>Liolaeminae</taxon>
        <taxon>Liolaemus</taxon>
    </lineage>
</organism>
<keyword evidence="3 12" id="KW-0813">Transport</keyword>
<evidence type="ECO:0000256" key="5">
    <source>
        <dbReference type="ARBA" id="ARBA00022692"/>
    </source>
</evidence>
<dbReference type="RefSeq" id="YP_010157243.1">
    <property type="nucleotide sequence ID" value="NC_057243.1"/>
</dbReference>
<dbReference type="InterPro" id="IPR050635">
    <property type="entry name" value="ATPase_protein_8"/>
</dbReference>
<keyword evidence="9 12" id="KW-0496">Mitochondrion</keyword>
<evidence type="ECO:0000256" key="9">
    <source>
        <dbReference type="ARBA" id="ARBA00023128"/>
    </source>
</evidence>
<evidence type="ECO:0000256" key="10">
    <source>
        <dbReference type="ARBA" id="ARBA00023136"/>
    </source>
</evidence>
<evidence type="ECO:0000256" key="6">
    <source>
        <dbReference type="ARBA" id="ARBA00022781"/>
    </source>
</evidence>
<accession>A0A890A216</accession>
<dbReference type="GO" id="GO:0015078">
    <property type="term" value="F:proton transmembrane transporter activity"/>
    <property type="evidence" value="ECO:0007669"/>
    <property type="project" value="InterPro"/>
</dbReference>
<dbReference type="AlphaFoldDB" id="A0A890A216"/>
<comment type="similarity">
    <text evidence="2 12">Belongs to the ATPase protein 8 family.</text>
</comment>
<keyword evidence="11" id="KW-0066">ATP synthesis</keyword>
<evidence type="ECO:0000256" key="13">
    <source>
        <dbReference type="SAM" id="Phobius"/>
    </source>
</evidence>
<evidence type="ECO:0000256" key="1">
    <source>
        <dbReference type="ARBA" id="ARBA00004304"/>
    </source>
</evidence>
<keyword evidence="5 12" id="KW-0812">Transmembrane</keyword>
<sequence length="55" mass="6601">MPQLNPTPWFLILVLTWTVLITIYANKTNFSKHLNIPTQKEVKMENTTPWAWPWF</sequence>
<feature type="transmembrane region" description="Helical" evidence="13">
    <location>
        <begin position="6"/>
        <end position="25"/>
    </location>
</feature>
<comment type="subcellular location">
    <subcellularLocation>
        <location evidence="1 12">Mitochondrion membrane</location>
        <topology evidence="1 12">Single-pass membrane protein</topology>
    </subcellularLocation>
</comment>
<dbReference type="EMBL" id="MT810468">
    <property type="protein sequence ID" value="QRG01378.1"/>
    <property type="molecule type" value="Genomic_DNA"/>
</dbReference>
<dbReference type="GeneID" id="67161641"/>
<evidence type="ECO:0000256" key="4">
    <source>
        <dbReference type="ARBA" id="ARBA00022547"/>
    </source>
</evidence>
<dbReference type="GO" id="GO:0031966">
    <property type="term" value="C:mitochondrial membrane"/>
    <property type="evidence" value="ECO:0007669"/>
    <property type="project" value="UniProtKB-SubCell"/>
</dbReference>
<name>A0A890A216_9SAUR</name>
<keyword evidence="6 12" id="KW-0375">Hydrogen ion transport</keyword>
<evidence type="ECO:0000256" key="11">
    <source>
        <dbReference type="ARBA" id="ARBA00023310"/>
    </source>
</evidence>
<evidence type="ECO:0000313" key="14">
    <source>
        <dbReference type="EMBL" id="QRG01378.1"/>
    </source>
</evidence>
<evidence type="ECO:0000256" key="7">
    <source>
        <dbReference type="ARBA" id="ARBA00022989"/>
    </source>
</evidence>
<dbReference type="PANTHER" id="PTHR39937">
    <property type="entry name" value="ATP SYNTHASE PROTEIN 8"/>
    <property type="match status" value="1"/>
</dbReference>
<geneLocation type="mitochondrion" evidence="14"/>
<evidence type="ECO:0000256" key="8">
    <source>
        <dbReference type="ARBA" id="ARBA00023065"/>
    </source>
</evidence>
<reference evidence="14" key="1">
    <citation type="submission" date="2020-07" db="EMBL/GenBank/DDBJ databases">
        <title>Structure and comparative analysis of the mitochondrial genomes for a triploid parthenogenetic and two diploid gonochoric species of Liolaemidae lizards.</title>
        <authorList>
            <person name="Valdes J.J."/>
            <person name="Samoluk S.S."/>
            <person name="Abdala C.S."/>
            <person name="Baldo D."/>
            <person name="Seijo J.G."/>
        </authorList>
    </citation>
    <scope>NUCLEOTIDE SEQUENCE</scope>
    <source>
        <tissue evidence="14">Liver</tissue>
    </source>
</reference>
<keyword evidence="10 13" id="KW-0472">Membrane</keyword>
<proteinExistence type="inferred from homology"/>
<keyword evidence="7 13" id="KW-1133">Transmembrane helix</keyword>
<dbReference type="GO" id="GO:0015986">
    <property type="term" value="P:proton motive force-driven ATP synthesis"/>
    <property type="evidence" value="ECO:0007669"/>
    <property type="project" value="InterPro"/>
</dbReference>
<evidence type="ECO:0000256" key="12">
    <source>
        <dbReference type="RuleBase" id="RU003661"/>
    </source>
</evidence>
<evidence type="ECO:0000256" key="2">
    <source>
        <dbReference type="ARBA" id="ARBA00008892"/>
    </source>
</evidence>
<dbReference type="InterPro" id="IPR001421">
    <property type="entry name" value="ATP8_metazoa"/>
</dbReference>
<evidence type="ECO:0000256" key="3">
    <source>
        <dbReference type="ARBA" id="ARBA00022448"/>
    </source>
</evidence>
<protein>
    <recommendedName>
        <fullName evidence="12">ATP synthase complex subunit 8</fullName>
    </recommendedName>
</protein>
<dbReference type="CTD" id="4509"/>
<keyword evidence="8 12" id="KW-0406">Ion transport</keyword>
<gene>
    <name evidence="14" type="primary">ATP8</name>
</gene>
<dbReference type="PANTHER" id="PTHR39937:SF1">
    <property type="entry name" value="ATP SYNTHASE PROTEIN 8"/>
    <property type="match status" value="1"/>
</dbReference>